<dbReference type="InterPro" id="IPR001155">
    <property type="entry name" value="OxRdtase_FMN_N"/>
</dbReference>
<dbReference type="SUPFAM" id="SSF51395">
    <property type="entry name" value="FMN-linked oxidoreductases"/>
    <property type="match status" value="1"/>
</dbReference>
<dbReference type="Pfam" id="PF00724">
    <property type="entry name" value="Oxidored_FMN"/>
    <property type="match status" value="1"/>
</dbReference>
<dbReference type="PANTHER" id="PTHR22893">
    <property type="entry name" value="NADH OXIDOREDUCTASE-RELATED"/>
    <property type="match status" value="1"/>
</dbReference>
<organism evidence="2 3">
    <name type="scientific">Pendulispora rubella</name>
    <dbReference type="NCBI Taxonomy" id="2741070"/>
    <lineage>
        <taxon>Bacteria</taxon>
        <taxon>Pseudomonadati</taxon>
        <taxon>Myxococcota</taxon>
        <taxon>Myxococcia</taxon>
        <taxon>Myxococcales</taxon>
        <taxon>Sorangiineae</taxon>
        <taxon>Pendulisporaceae</taxon>
        <taxon>Pendulispora</taxon>
    </lineage>
</organism>
<dbReference type="Gene3D" id="3.20.20.70">
    <property type="entry name" value="Aldolase class I"/>
    <property type="match status" value="1"/>
</dbReference>
<dbReference type="Proteomes" id="UP001374803">
    <property type="component" value="Chromosome"/>
</dbReference>
<accession>A0ABZ2L150</accession>
<dbReference type="InterPro" id="IPR045247">
    <property type="entry name" value="Oye-like"/>
</dbReference>
<sequence length="259" mass="27559">MSKLFSGLNMGDLQLAHRVVVLSPRDYAAVSSLGGLVVSEPVATGDAIETWRRTTDTVHERGGLIVLRLVHPGGANPSFTATVDGAGIDSAMADYAASANKALSAGFDGIELDATSGSLPEQFLREGVNHRTDRYGGSIDNRIHFLAEVIEALANVWGTTRIGVRLSPYGSDINDPSELFTAVLSALSDQEIAYTHIVCPIPDRIAARRFRAAFSDPILVSGNYTAETALACIESRMPDAIGFDSVLPEPFAPNTARKS</sequence>
<evidence type="ECO:0000259" key="1">
    <source>
        <dbReference type="Pfam" id="PF00724"/>
    </source>
</evidence>
<keyword evidence="3" id="KW-1185">Reference proteome</keyword>
<dbReference type="RefSeq" id="WP_394834313.1">
    <property type="nucleotide sequence ID" value="NZ_CP089929.1"/>
</dbReference>
<reference evidence="2" key="1">
    <citation type="submission" date="2021-12" db="EMBL/GenBank/DDBJ databases">
        <title>Discovery of the Pendulisporaceae a myxobacterial family with distinct sporulation behavior and unique specialized metabolism.</title>
        <authorList>
            <person name="Garcia R."/>
            <person name="Popoff A."/>
            <person name="Bader C.D."/>
            <person name="Loehr J."/>
            <person name="Walesch S."/>
            <person name="Walt C."/>
            <person name="Boldt J."/>
            <person name="Bunk B."/>
            <person name="Haeckl F.J.F.P.J."/>
            <person name="Gunesch A.P."/>
            <person name="Birkelbach J."/>
            <person name="Nuebel U."/>
            <person name="Pietschmann T."/>
            <person name="Bach T."/>
            <person name="Mueller R."/>
        </authorList>
    </citation>
    <scope>NUCLEOTIDE SEQUENCE</scope>
    <source>
        <strain evidence="2">MSr11367</strain>
    </source>
</reference>
<evidence type="ECO:0000313" key="2">
    <source>
        <dbReference type="EMBL" id="WXB04669.1"/>
    </source>
</evidence>
<feature type="domain" description="NADH:flavin oxidoreductase/NADH oxidase N-terminal" evidence="1">
    <location>
        <begin position="83"/>
        <end position="197"/>
    </location>
</feature>
<dbReference type="InterPro" id="IPR013785">
    <property type="entry name" value="Aldolase_TIM"/>
</dbReference>
<proteinExistence type="predicted"/>
<dbReference type="EMBL" id="CP089983">
    <property type="protein sequence ID" value="WXB04669.1"/>
    <property type="molecule type" value="Genomic_DNA"/>
</dbReference>
<protein>
    <recommendedName>
        <fullName evidence="1">NADH:flavin oxidoreductase/NADH oxidase N-terminal domain-containing protein</fullName>
    </recommendedName>
</protein>
<dbReference type="PANTHER" id="PTHR22893:SF91">
    <property type="entry name" value="NADPH DEHYDROGENASE 2-RELATED"/>
    <property type="match status" value="1"/>
</dbReference>
<name>A0ABZ2L150_9BACT</name>
<evidence type="ECO:0000313" key="3">
    <source>
        <dbReference type="Proteomes" id="UP001374803"/>
    </source>
</evidence>
<gene>
    <name evidence="2" type="ORF">LVJ94_48220</name>
</gene>